<protein>
    <submittedName>
        <fullName evidence="1">Nucleotidyltransferase domain protein</fullName>
    </submittedName>
</protein>
<proteinExistence type="predicted"/>
<accession>A0A392PYQ6</accession>
<organism evidence="1 2">
    <name type="scientific">Trifolium medium</name>
    <dbReference type="NCBI Taxonomy" id="97028"/>
    <lineage>
        <taxon>Eukaryota</taxon>
        <taxon>Viridiplantae</taxon>
        <taxon>Streptophyta</taxon>
        <taxon>Embryophyta</taxon>
        <taxon>Tracheophyta</taxon>
        <taxon>Spermatophyta</taxon>
        <taxon>Magnoliopsida</taxon>
        <taxon>eudicotyledons</taxon>
        <taxon>Gunneridae</taxon>
        <taxon>Pentapetalae</taxon>
        <taxon>rosids</taxon>
        <taxon>fabids</taxon>
        <taxon>Fabales</taxon>
        <taxon>Fabaceae</taxon>
        <taxon>Papilionoideae</taxon>
        <taxon>50 kb inversion clade</taxon>
        <taxon>NPAAA clade</taxon>
        <taxon>Hologalegina</taxon>
        <taxon>IRL clade</taxon>
        <taxon>Trifolieae</taxon>
        <taxon>Trifolium</taxon>
    </lineage>
</organism>
<dbReference type="AlphaFoldDB" id="A0A392PYQ6"/>
<sequence>MGTIQGNLLLSSSCDQKLISMDEELWFKAEERAQEILCIVQPNVVSEANRKKIIDFVQRMIGGYYGGE</sequence>
<dbReference type="InterPro" id="IPR058921">
    <property type="entry name" value="PAP/OAS1-rel"/>
</dbReference>
<comment type="caution">
    <text evidence="1">The sequence shown here is derived from an EMBL/GenBank/DDBJ whole genome shotgun (WGS) entry which is preliminary data.</text>
</comment>
<evidence type="ECO:0000313" key="1">
    <source>
        <dbReference type="EMBL" id="MCI16782.1"/>
    </source>
</evidence>
<dbReference type="GO" id="GO:0016740">
    <property type="term" value="F:transferase activity"/>
    <property type="evidence" value="ECO:0007669"/>
    <property type="project" value="UniProtKB-KW"/>
</dbReference>
<feature type="non-terminal residue" evidence="1">
    <location>
        <position position="68"/>
    </location>
</feature>
<keyword evidence="1" id="KW-0808">Transferase</keyword>
<name>A0A392PYQ6_9FABA</name>
<dbReference type="Proteomes" id="UP000265520">
    <property type="component" value="Unassembled WGS sequence"/>
</dbReference>
<dbReference type="EMBL" id="LXQA010102427">
    <property type="protein sequence ID" value="MCI16782.1"/>
    <property type="molecule type" value="Genomic_DNA"/>
</dbReference>
<evidence type="ECO:0000313" key="2">
    <source>
        <dbReference type="Proteomes" id="UP000265520"/>
    </source>
</evidence>
<dbReference type="PANTHER" id="PTHR45979">
    <property type="entry name" value="PAP/OAS1 SUBSTRATE-BINDING DOMAIN SUPERFAMILY"/>
    <property type="match status" value="1"/>
</dbReference>
<dbReference type="PANTHER" id="PTHR45979:SF6">
    <property type="entry name" value="NUCLEOTIDYLTRANSFERASE DOMAIN PROTEIN"/>
    <property type="match status" value="1"/>
</dbReference>
<keyword evidence="2" id="KW-1185">Reference proteome</keyword>
<reference evidence="1 2" key="1">
    <citation type="journal article" date="2018" name="Front. Plant Sci.">
        <title>Red Clover (Trifolium pratense) and Zigzag Clover (T. medium) - A Picture of Genomic Similarities and Differences.</title>
        <authorList>
            <person name="Dluhosova J."/>
            <person name="Istvanek J."/>
            <person name="Nedelnik J."/>
            <person name="Repkova J."/>
        </authorList>
    </citation>
    <scope>NUCLEOTIDE SEQUENCE [LARGE SCALE GENOMIC DNA]</scope>
    <source>
        <strain evidence="2">cv. 10/8</strain>
        <tissue evidence="1">Leaf</tissue>
    </source>
</reference>